<name>R4XEG7_TAPDE</name>
<dbReference type="Proteomes" id="UP000013776">
    <property type="component" value="Unassembled WGS sequence"/>
</dbReference>
<evidence type="ECO:0000313" key="2">
    <source>
        <dbReference type="EMBL" id="CCG84156.1"/>
    </source>
</evidence>
<organism evidence="2 3">
    <name type="scientific">Taphrina deformans (strain PYCC 5710 / ATCC 11124 / CBS 356.35 / IMI 108563 / JCM 9778 / NBRC 8474)</name>
    <name type="common">Peach leaf curl fungus</name>
    <name type="synonym">Lalaria deformans</name>
    <dbReference type="NCBI Taxonomy" id="1097556"/>
    <lineage>
        <taxon>Eukaryota</taxon>
        <taxon>Fungi</taxon>
        <taxon>Dikarya</taxon>
        <taxon>Ascomycota</taxon>
        <taxon>Taphrinomycotina</taxon>
        <taxon>Taphrinomycetes</taxon>
        <taxon>Taphrinales</taxon>
        <taxon>Taphrinaceae</taxon>
        <taxon>Taphrina</taxon>
    </lineage>
</organism>
<gene>
    <name evidence="2" type="ORF">TAPDE_004552</name>
</gene>
<dbReference type="AlphaFoldDB" id="R4XEG7"/>
<feature type="region of interest" description="Disordered" evidence="1">
    <location>
        <begin position="1"/>
        <end position="70"/>
    </location>
</feature>
<comment type="caution">
    <text evidence="2">The sequence shown here is derived from an EMBL/GenBank/DDBJ whole genome shotgun (WGS) entry which is preliminary data.</text>
</comment>
<proteinExistence type="predicted"/>
<dbReference type="VEuPathDB" id="FungiDB:TAPDE_004552"/>
<protein>
    <submittedName>
        <fullName evidence="2">Uncharacterized protein</fullName>
    </submittedName>
</protein>
<dbReference type="EMBL" id="CAHR02000207">
    <property type="protein sequence ID" value="CCG84156.1"/>
    <property type="molecule type" value="Genomic_DNA"/>
</dbReference>
<evidence type="ECO:0000256" key="1">
    <source>
        <dbReference type="SAM" id="MobiDB-lite"/>
    </source>
</evidence>
<feature type="compositionally biased region" description="Basic and acidic residues" evidence="1">
    <location>
        <begin position="389"/>
        <end position="408"/>
    </location>
</feature>
<accession>R4XEG7</accession>
<feature type="region of interest" description="Disordered" evidence="1">
    <location>
        <begin position="254"/>
        <end position="277"/>
    </location>
</feature>
<feature type="region of interest" description="Disordered" evidence="1">
    <location>
        <begin position="370"/>
        <end position="411"/>
    </location>
</feature>
<feature type="compositionally biased region" description="Polar residues" evidence="1">
    <location>
        <begin position="44"/>
        <end position="53"/>
    </location>
</feature>
<evidence type="ECO:0000313" key="3">
    <source>
        <dbReference type="Proteomes" id="UP000013776"/>
    </source>
</evidence>
<keyword evidence="3" id="KW-1185">Reference proteome</keyword>
<sequence>MNDDDFVDLKDTGSQLNEWPSPALDENKDANPLNLETVDDPWAQVQQENHNTRPPSSSPDAADDFASKSRSVAQNLENIHPVPSSKFAHSLPYHLTKEALQNQTEVFLTLLEPFSANFAGESMDPTISLEALHIDSTRAIWNKLTTIDTKRVIFDRSNIKNEMVNILRAWHSKAKNQPSWTRPMSIQVKKNRESIGPAIFGWGRTDVPAWVDTPRTPRSARFSPTVPDTPAENVLQIVEDDAVDFGDFESAPPSAIMASFDSPPTEESVAPPSASRDNTAVRRLGELGQPDPVQGLGILDYEELPISRDVRRLSRIDPQPVEARAVPTTTNQVPLAPQVSEAVANKSTPCHDASVADPWDLSVFEKQLLASQPTPTPATEETGTIASKEPVEGRTELTRSKKTPKEMADEATVERIVSLLPNLDFLLS</sequence>
<reference evidence="2 3" key="1">
    <citation type="journal article" date="2013" name="MBio">
        <title>Genome sequencing of the plant pathogen Taphrina deformans, the causal agent of peach leaf curl.</title>
        <authorList>
            <person name="Cisse O.H."/>
            <person name="Almeida J.M.G.C.F."/>
            <person name="Fonseca A."/>
            <person name="Kumar A.A."/>
            <person name="Salojaervi J."/>
            <person name="Overmyer K."/>
            <person name="Hauser P.M."/>
            <person name="Pagni M."/>
        </authorList>
    </citation>
    <scope>NUCLEOTIDE SEQUENCE [LARGE SCALE GENOMIC DNA]</scope>
    <source>
        <strain evidence="3">PYCC 5710 / ATCC 11124 / CBS 356.35 / IMI 108563 / JCM 9778 / NBRC 8474</strain>
    </source>
</reference>